<sequence>MDQLTDLITHTLGLDLGTGADRAASVASHLRDLDGIDLDALLAASVEAFERAYADGDYDPTGHLDVSESVPLVDGMEALADLAEAVRNVLAERAQHRAEQARYIAALADRVRTPPATPSAPAGAGGDQDRAQDPEPSARNGVEDEQVAPDPASSSTPVPTPPAGGSADPAPPIATAHPPAVAPAPDSGAVPASVPPSVPPPSVAPTPTTVTASAVRPRPSTVAALMSSRHAPAAPPPAAKPLRRFSITASAEVPNTPYGKDLTLAELAAAALARFATFPVGQAQSVKANVGLLHRNHAPEIQLTGNQSDVELLDRVADERRLPGGSLVAAATQRSLTAAAQAPSMINDVWTTPSETDYSLVPSMATTDGLLDLPVTGMPARGGLRYPCWTSYPEQERDSDRNGWHGTAVIHPNDPAQPDAGIQNPTFFHQPANYKKSISGPTVEWREARQSLTYLGIDSDVLRDRTFPEATERFLADVLVHHQHYMNEIYLSHVRAASDLVPAFSVAHGPGQVGSVSLTLLDRLGLLITWFRGRYKLAKGSTLELVAPEWFAEYVRRDLEKKSNRPWGTVGDAEITALFAQYATRVQWVRDWQELGDRDDPTGGFPRIMPPEAWPSTVELMAYPAGSWVLSEANILTLGVEYDYQLLEQNRYSKSFTEDAWLLLNRSNRSFVVTLIDLSANGATGPFRDSITTSASLHPVVSPEQAAAAAEQSAQSDPAPSESTAQAPAATGAVRTPKK</sequence>
<accession>A0ABR6BR87</accession>
<proteinExistence type="predicted"/>
<feature type="region of interest" description="Disordered" evidence="1">
    <location>
        <begin position="110"/>
        <end position="217"/>
    </location>
</feature>
<gene>
    <name evidence="2" type="ORF">BC739_006646</name>
</gene>
<feature type="compositionally biased region" description="Low complexity" evidence="1">
    <location>
        <begin position="205"/>
        <end position="215"/>
    </location>
</feature>
<comment type="caution">
    <text evidence="2">The sequence shown here is derived from an EMBL/GenBank/DDBJ whole genome shotgun (WGS) entry which is preliminary data.</text>
</comment>
<protein>
    <submittedName>
        <fullName evidence="2">Uncharacterized protein</fullName>
    </submittedName>
</protein>
<evidence type="ECO:0000313" key="3">
    <source>
        <dbReference type="Proteomes" id="UP000517916"/>
    </source>
</evidence>
<dbReference type="EMBL" id="JACJID010000005">
    <property type="protein sequence ID" value="MBA8929428.1"/>
    <property type="molecule type" value="Genomic_DNA"/>
</dbReference>
<reference evidence="2 3" key="1">
    <citation type="submission" date="2020-08" db="EMBL/GenBank/DDBJ databases">
        <title>Genomic Encyclopedia of Archaeal and Bacterial Type Strains, Phase II (KMG-II): from individual species to whole genera.</title>
        <authorList>
            <person name="Goeker M."/>
        </authorList>
    </citation>
    <scope>NUCLEOTIDE SEQUENCE [LARGE SCALE GENOMIC DNA]</scope>
    <source>
        <strain evidence="2 3">DSM 43850</strain>
    </source>
</reference>
<feature type="region of interest" description="Disordered" evidence="1">
    <location>
        <begin position="699"/>
        <end position="739"/>
    </location>
</feature>
<feature type="compositionally biased region" description="Low complexity" evidence="1">
    <location>
        <begin position="702"/>
        <end position="721"/>
    </location>
</feature>
<dbReference type="NCBIfam" id="NF033847">
    <property type="entry name" value="MCP_Sipho"/>
    <property type="match status" value="1"/>
</dbReference>
<organism evidence="2 3">
    <name type="scientific">Kutzneria viridogrisea</name>
    <dbReference type="NCBI Taxonomy" id="47990"/>
    <lineage>
        <taxon>Bacteria</taxon>
        <taxon>Bacillati</taxon>
        <taxon>Actinomycetota</taxon>
        <taxon>Actinomycetes</taxon>
        <taxon>Pseudonocardiales</taxon>
        <taxon>Pseudonocardiaceae</taxon>
        <taxon>Kutzneria</taxon>
    </lineage>
</organism>
<feature type="compositionally biased region" description="Low complexity" evidence="1">
    <location>
        <begin position="148"/>
        <end position="192"/>
    </location>
</feature>
<dbReference type="RefSeq" id="WP_182839348.1">
    <property type="nucleotide sequence ID" value="NZ_BAAABQ010000004.1"/>
</dbReference>
<evidence type="ECO:0000256" key="1">
    <source>
        <dbReference type="SAM" id="MobiDB-lite"/>
    </source>
</evidence>
<name>A0ABR6BR87_9PSEU</name>
<evidence type="ECO:0000313" key="2">
    <source>
        <dbReference type="EMBL" id="MBA8929428.1"/>
    </source>
</evidence>
<dbReference type="InterPro" id="IPR047790">
    <property type="entry name" value="MCP_Sipho"/>
</dbReference>
<dbReference type="Proteomes" id="UP000517916">
    <property type="component" value="Unassembled WGS sequence"/>
</dbReference>
<keyword evidence="3" id="KW-1185">Reference proteome</keyword>
<feature type="compositionally biased region" description="Pro residues" evidence="1">
    <location>
        <begin position="193"/>
        <end position="204"/>
    </location>
</feature>